<dbReference type="InterPro" id="IPR012337">
    <property type="entry name" value="RNaseH-like_sf"/>
</dbReference>
<dbReference type="PANTHER" id="PTHR10797">
    <property type="entry name" value="CCR4-NOT TRANSCRIPTION COMPLEX SUBUNIT"/>
    <property type="match status" value="1"/>
</dbReference>
<dbReference type="AlphaFoldDB" id="A0A3L6G3U8"/>
<accession>A0A3L6G3U8</accession>
<comment type="caution">
    <text evidence="1">The sequence shown here is derived from an EMBL/GenBank/DDBJ whole genome shotgun (WGS) entry which is preliminary data.</text>
</comment>
<name>A0A3L6G3U8_MAIZE</name>
<dbReference type="GO" id="GO:0003676">
    <property type="term" value="F:nucleic acid binding"/>
    <property type="evidence" value="ECO:0007669"/>
    <property type="project" value="InterPro"/>
</dbReference>
<dbReference type="Proteomes" id="UP000251960">
    <property type="component" value="Chromosome 2"/>
</dbReference>
<dbReference type="InterPro" id="IPR039637">
    <property type="entry name" value="CNOT7/CNOT8/Pop2"/>
</dbReference>
<gene>
    <name evidence="1" type="primary">CAF1-9_6</name>
    <name evidence="1" type="ORF">Zm00014a_043425</name>
</gene>
<evidence type="ECO:0000313" key="1">
    <source>
        <dbReference type="EMBL" id="PWZ41481.1"/>
    </source>
</evidence>
<reference evidence="1" key="1">
    <citation type="journal article" date="2018" name="Nat. Genet.">
        <title>Extensive intraspecific gene order and gene structural variations between Mo17 and other maize genomes.</title>
        <authorList>
            <person name="Sun S."/>
            <person name="Zhou Y."/>
            <person name="Chen J."/>
            <person name="Shi J."/>
            <person name="Zhao H."/>
            <person name="Zhao H."/>
            <person name="Song W."/>
            <person name="Zhang M."/>
            <person name="Cui Y."/>
            <person name="Dong X."/>
            <person name="Liu H."/>
            <person name="Ma X."/>
            <person name="Jiao Y."/>
            <person name="Wang B."/>
            <person name="Wei X."/>
            <person name="Stein J.C."/>
            <person name="Glaubitz J.C."/>
            <person name="Lu F."/>
            <person name="Yu G."/>
            <person name="Liang C."/>
            <person name="Fengler K."/>
            <person name="Li B."/>
            <person name="Rafalski A."/>
            <person name="Schnable P.S."/>
            <person name="Ware D.H."/>
            <person name="Buckler E.S."/>
            <person name="Lai J."/>
        </authorList>
    </citation>
    <scope>NUCLEOTIDE SEQUENCE [LARGE SCALE GENOMIC DNA]</scope>
    <source>
        <tissue evidence="1">Seedling</tissue>
    </source>
</reference>
<dbReference type="InterPro" id="IPR036397">
    <property type="entry name" value="RNaseH_sf"/>
</dbReference>
<protein>
    <submittedName>
        <fullName evidence="1">Putative CCR4-associated factor 1 9</fullName>
    </submittedName>
</protein>
<dbReference type="Gene3D" id="3.30.420.10">
    <property type="entry name" value="Ribonuclease H-like superfamily/Ribonuclease H"/>
    <property type="match status" value="1"/>
</dbReference>
<sequence>MRGEAQPPRPSNLEVTRQEPSAVACISAVCAACFSAVRHTMLGLQIRTVMAENMNSELNMISSLLPLFPCITIDVEYAGLVYRSSAATRIAPSKQYALVKKNVDAVPIVMLGITLSNEYGNLPLTADGEGRLFQLAWEVTFSDFDPRRDRHAPESVTFLRSQGVCLDKARARGVSSAAFAAKLAAILSATPRPNELTWAAFGGAYDFAYMLKILTGGQPLPETWHEFMAQTHALLGGGRVFDAKYMAEHCERTDLGGLGLRRMAATLGMRWDFPELPFLAGRKSHIACFICTIMRRRILYRDGGDILVGLLDGIHW</sequence>
<dbReference type="GO" id="GO:0004535">
    <property type="term" value="F:poly(A)-specific ribonuclease activity"/>
    <property type="evidence" value="ECO:0007669"/>
    <property type="project" value="InterPro"/>
</dbReference>
<dbReference type="SUPFAM" id="SSF53098">
    <property type="entry name" value="Ribonuclease H-like"/>
    <property type="match status" value="1"/>
</dbReference>
<organism evidence="1">
    <name type="scientific">Zea mays</name>
    <name type="common">Maize</name>
    <dbReference type="NCBI Taxonomy" id="4577"/>
    <lineage>
        <taxon>Eukaryota</taxon>
        <taxon>Viridiplantae</taxon>
        <taxon>Streptophyta</taxon>
        <taxon>Embryophyta</taxon>
        <taxon>Tracheophyta</taxon>
        <taxon>Spermatophyta</taxon>
        <taxon>Magnoliopsida</taxon>
        <taxon>Liliopsida</taxon>
        <taxon>Poales</taxon>
        <taxon>Poaceae</taxon>
        <taxon>PACMAD clade</taxon>
        <taxon>Panicoideae</taxon>
        <taxon>Andropogonodae</taxon>
        <taxon>Andropogoneae</taxon>
        <taxon>Tripsacinae</taxon>
        <taxon>Zea</taxon>
    </lineage>
</organism>
<dbReference type="EMBL" id="NCVQ01000003">
    <property type="protein sequence ID" value="PWZ41481.1"/>
    <property type="molecule type" value="Genomic_DNA"/>
</dbReference>
<proteinExistence type="predicted"/>
<dbReference type="GO" id="GO:0030014">
    <property type="term" value="C:CCR4-NOT complex"/>
    <property type="evidence" value="ECO:0007669"/>
    <property type="project" value="InterPro"/>
</dbReference>